<dbReference type="SUPFAM" id="SSF53756">
    <property type="entry name" value="UDP-Glycosyltransferase/glycogen phosphorylase"/>
    <property type="match status" value="1"/>
</dbReference>
<dbReference type="Gene3D" id="3.40.50.2000">
    <property type="entry name" value="Glycogen Phosphorylase B"/>
    <property type="match status" value="1"/>
</dbReference>
<organism evidence="1 2">
    <name type="scientific">Chryseosolibacter indicus</name>
    <dbReference type="NCBI Taxonomy" id="2782351"/>
    <lineage>
        <taxon>Bacteria</taxon>
        <taxon>Pseudomonadati</taxon>
        <taxon>Bacteroidota</taxon>
        <taxon>Cytophagia</taxon>
        <taxon>Cytophagales</taxon>
        <taxon>Chryseotaleaceae</taxon>
        <taxon>Chryseosolibacter</taxon>
    </lineage>
</organism>
<evidence type="ECO:0000313" key="1">
    <source>
        <dbReference type="EMBL" id="MBT1705404.1"/>
    </source>
</evidence>
<dbReference type="Proteomes" id="UP000772618">
    <property type="component" value="Unassembled WGS sequence"/>
</dbReference>
<evidence type="ECO:0000313" key="2">
    <source>
        <dbReference type="Proteomes" id="UP000772618"/>
    </source>
</evidence>
<gene>
    <name evidence="1" type="ORF">KK060_19090</name>
</gene>
<sequence length="369" mass="41953">MSEVKKRKVVIASVLKPVDDTRMYEKLGISLASIPDVEVHVIGFPACSKSVSSIKFHQLRFFKRLSAKRLFVPWKILSLTVKLKPALFIITTHELLLVSSIAKLLTGCKIIYDVQENYERNILYTNAFPPVIRGVISRYVGVKQLLLSRFVDHFFLAEKSYEQELSFLGNRKTILENKLMSAPINKRERKNHSFNLLFSGTLAESTGVFTAIQIAIGLHQLSSKVRLTIIGYAAKGHTLKEIRQLAESHSFITLIGGDNLVPHKQILEYIDNSDFGIIAYPPNPSTAGSVPTKLYEYIGRQLPIILINHTPWVDFCKQYNAAVVFNYAEIDYPTLFNQMNQSDFYTIDPKEVFWQSEEPKLLKAVKTII</sequence>
<name>A0ABS5VWZ6_9BACT</name>
<dbReference type="RefSeq" id="WP_254155350.1">
    <property type="nucleotide sequence ID" value="NZ_JAHESD010000054.1"/>
</dbReference>
<dbReference type="EMBL" id="JAHESD010000054">
    <property type="protein sequence ID" value="MBT1705404.1"/>
    <property type="molecule type" value="Genomic_DNA"/>
</dbReference>
<comment type="caution">
    <text evidence="1">The sequence shown here is derived from an EMBL/GenBank/DDBJ whole genome shotgun (WGS) entry which is preliminary data.</text>
</comment>
<proteinExistence type="predicted"/>
<accession>A0ABS5VWZ6</accession>
<protein>
    <submittedName>
        <fullName evidence="1">Glycosyltransferase</fullName>
    </submittedName>
</protein>
<reference evidence="1 2" key="1">
    <citation type="submission" date="2021-05" db="EMBL/GenBank/DDBJ databases">
        <title>A Polyphasic approach of four new species of the genus Ohtaekwangia: Ohtaekwangia histidinii sp. nov., Ohtaekwangia cretensis sp. nov., Ohtaekwangia indiensis sp. nov., Ohtaekwangia reichenbachii sp. nov. from diverse environment.</title>
        <authorList>
            <person name="Octaviana S."/>
        </authorList>
    </citation>
    <scope>NUCLEOTIDE SEQUENCE [LARGE SCALE GENOMIC DNA]</scope>
    <source>
        <strain evidence="1 2">PWU20</strain>
    </source>
</reference>
<keyword evidence="2" id="KW-1185">Reference proteome</keyword>